<dbReference type="Gene3D" id="1.20.58.1290">
    <property type="entry name" value="CarD-like, C-terminal domain"/>
    <property type="match status" value="1"/>
</dbReference>
<evidence type="ECO:0000256" key="1">
    <source>
        <dbReference type="SAM" id="Phobius"/>
    </source>
</evidence>
<reference evidence="3 4" key="1">
    <citation type="submission" date="2011-06" db="EMBL/GenBank/DDBJ databases">
        <authorList>
            <person name="Muzny D."/>
            <person name="Qin X."/>
            <person name="Deng J."/>
            <person name="Jiang H."/>
            <person name="Liu Y."/>
            <person name="Qu J."/>
            <person name="Song X.-Z."/>
            <person name="Zhang L."/>
            <person name="Thornton R."/>
            <person name="Coyle M."/>
            <person name="Francisco L."/>
            <person name="Jackson L."/>
            <person name="Javaid M."/>
            <person name="Korchina V."/>
            <person name="Kovar C."/>
            <person name="Mata R."/>
            <person name="Mathew T."/>
            <person name="Ngo R."/>
            <person name="Nguyen L."/>
            <person name="Nguyen N."/>
            <person name="Okwuonu G."/>
            <person name="Ongeri F."/>
            <person name="Pham C."/>
            <person name="Simmons D."/>
            <person name="Wilczek-Boney K."/>
            <person name="Hale W."/>
            <person name="Jakkamsetti A."/>
            <person name="Pham P."/>
            <person name="Ruth R."/>
            <person name="San Lucas F."/>
            <person name="Warren J."/>
            <person name="Zhang J."/>
            <person name="Zhao Z."/>
            <person name="Zhou C."/>
            <person name="Zhu D."/>
            <person name="Lee S."/>
            <person name="Bess C."/>
            <person name="Blankenburg K."/>
            <person name="Forbes L."/>
            <person name="Fu Q."/>
            <person name="Gubbala S."/>
            <person name="Hirani K."/>
            <person name="Jayaseelan J.C."/>
            <person name="Lara F."/>
            <person name="Munidasa M."/>
            <person name="Palculict T."/>
            <person name="Patil S."/>
            <person name="Pu L.-L."/>
            <person name="Saada N."/>
            <person name="Tang L."/>
            <person name="Weissenberger G."/>
            <person name="Zhu Y."/>
            <person name="Hemphill L."/>
            <person name="Shang Y."/>
            <person name="Youmans B."/>
            <person name="Ayvaz T."/>
            <person name="Ross M."/>
            <person name="Santibanez J."/>
            <person name="Aqrawi P."/>
            <person name="Gross S."/>
            <person name="Joshi V."/>
            <person name="Fowler G."/>
            <person name="Nazareth L."/>
            <person name="Reid J."/>
            <person name="Worley K."/>
            <person name="Petrosino J."/>
            <person name="Highlander S."/>
            <person name="Gibbs R."/>
        </authorList>
    </citation>
    <scope>NUCLEOTIDE SEQUENCE [LARGE SCALE GENOMIC DNA]</scope>
    <source>
        <strain evidence="3 4">ATCC 29427</strain>
    </source>
</reference>
<dbReference type="STRING" id="997350.HMPREF9129_0990"/>
<dbReference type="Gene3D" id="2.40.10.170">
    <property type="match status" value="1"/>
</dbReference>
<accession>G4D3L0</accession>
<dbReference type="SUPFAM" id="SSF141259">
    <property type="entry name" value="CarD-like"/>
    <property type="match status" value="1"/>
</dbReference>
<gene>
    <name evidence="3" type="ORF">HMPREF9129_0990</name>
</gene>
<comment type="caution">
    <text evidence="3">The sequence shown here is derived from an EMBL/GenBank/DDBJ whole genome shotgun (WGS) entry which is preliminary data.</text>
</comment>
<dbReference type="Proteomes" id="UP000003422">
    <property type="component" value="Unassembled WGS sequence"/>
</dbReference>
<dbReference type="PATRIC" id="fig|997350.3.peg.954"/>
<dbReference type="Pfam" id="PF02559">
    <property type="entry name" value="CarD_TRCF_RID"/>
    <property type="match status" value="1"/>
</dbReference>
<dbReference type="HOGENOM" id="CLU_048259_1_1_9"/>
<dbReference type="SMART" id="SM01058">
    <property type="entry name" value="CarD_TRCF"/>
    <property type="match status" value="1"/>
</dbReference>
<name>G4D3L0_9FIRM</name>
<dbReference type="Pfam" id="PF21095">
    <property type="entry name" value="CarD_C"/>
    <property type="match status" value="1"/>
</dbReference>
<feature type="transmembrane region" description="Helical" evidence="1">
    <location>
        <begin position="12"/>
        <end position="31"/>
    </location>
</feature>
<evidence type="ECO:0000313" key="4">
    <source>
        <dbReference type="Proteomes" id="UP000003422"/>
    </source>
</evidence>
<keyword evidence="1" id="KW-0472">Membrane</keyword>
<dbReference type="AlphaFoldDB" id="G4D3L0"/>
<proteinExistence type="predicted"/>
<keyword evidence="4" id="KW-1185">Reference proteome</keyword>
<dbReference type="eggNOG" id="COG1329">
    <property type="taxonomic scope" value="Bacteria"/>
</dbReference>
<dbReference type="InterPro" id="IPR036101">
    <property type="entry name" value="CarD-like/TRCF_RID_sf"/>
</dbReference>
<dbReference type="InterPro" id="IPR003711">
    <property type="entry name" value="CarD-like/TRCF_RID"/>
</dbReference>
<organism evidence="3 4">
    <name type="scientific">Peptoniphilus indolicus ATCC 29427</name>
    <dbReference type="NCBI Taxonomy" id="997350"/>
    <lineage>
        <taxon>Bacteria</taxon>
        <taxon>Bacillati</taxon>
        <taxon>Bacillota</taxon>
        <taxon>Tissierellia</taxon>
        <taxon>Tissierellales</taxon>
        <taxon>Peptoniphilaceae</taxon>
        <taxon>Peptoniphilus</taxon>
    </lineage>
</organism>
<keyword evidence="1" id="KW-0812">Transmembrane</keyword>
<protein>
    <submittedName>
        <fullName evidence="3">CarD family transcriptional regulator</fullName>
    </submittedName>
</protein>
<dbReference type="GO" id="GO:0009303">
    <property type="term" value="P:rRNA transcription"/>
    <property type="evidence" value="ECO:0007669"/>
    <property type="project" value="TreeGrafter"/>
</dbReference>
<dbReference type="PANTHER" id="PTHR38447:SF1">
    <property type="entry name" value="RNA POLYMERASE-BINDING TRANSCRIPTION FACTOR CARD"/>
    <property type="match status" value="1"/>
</dbReference>
<dbReference type="EMBL" id="AGBB01000090">
    <property type="protein sequence ID" value="EGY79885.1"/>
    <property type="molecule type" value="Genomic_DNA"/>
</dbReference>
<dbReference type="InterPro" id="IPR048792">
    <property type="entry name" value="CarD_C"/>
</dbReference>
<feature type="domain" description="CarD-like/TRCF RNAP-interacting" evidence="2">
    <location>
        <begin position="28"/>
        <end position="139"/>
    </location>
</feature>
<dbReference type="PANTHER" id="PTHR38447">
    <property type="entry name" value="TRANSCRIPTION FACTOR YDEB-RELATED"/>
    <property type="match status" value="1"/>
</dbReference>
<evidence type="ECO:0000259" key="2">
    <source>
        <dbReference type="SMART" id="SM01058"/>
    </source>
</evidence>
<dbReference type="InterPro" id="IPR042215">
    <property type="entry name" value="CarD-like_C"/>
</dbReference>
<keyword evidence="1" id="KW-1133">Transmembrane helix</keyword>
<evidence type="ECO:0000313" key="3">
    <source>
        <dbReference type="EMBL" id="EGY79885.1"/>
    </source>
</evidence>
<dbReference type="InterPro" id="IPR052531">
    <property type="entry name" value="CarD-like_regulator"/>
</dbReference>
<sequence>MSKIYDIIKRLLYLLALIYYICPGGIVMYNVGDKIVYPMHGAGVIVGIEEREILSEKRKYYILKLPVKDMEVMVPVENADEVGVRDILTREDMDKVFEVLGSEEKVEMPKNWSRRYRFNMDRIKSGDIEEIARVVRALERSDTSKNLSTGERKLLNSAKQIIISEMVLVYDEDYEKIVKIVDDAILR</sequence>